<accession>A0ABP9JEW4</accession>
<reference evidence="2" key="1">
    <citation type="journal article" date="2019" name="Int. J. Syst. Evol. Microbiol.">
        <title>The Global Catalogue of Microorganisms (GCM) 10K type strain sequencing project: providing services to taxonomists for standard genome sequencing and annotation.</title>
        <authorList>
            <consortium name="The Broad Institute Genomics Platform"/>
            <consortium name="The Broad Institute Genome Sequencing Center for Infectious Disease"/>
            <person name="Wu L."/>
            <person name="Ma J."/>
        </authorList>
    </citation>
    <scope>NUCLEOTIDE SEQUENCE [LARGE SCALE GENOMIC DNA]</scope>
    <source>
        <strain evidence="2">JCM 17687</strain>
    </source>
</reference>
<evidence type="ECO:0000313" key="2">
    <source>
        <dbReference type="Proteomes" id="UP001500427"/>
    </source>
</evidence>
<evidence type="ECO:0000313" key="1">
    <source>
        <dbReference type="EMBL" id="GAA5027796.1"/>
    </source>
</evidence>
<proteinExistence type="predicted"/>
<dbReference type="EMBL" id="BAABIW010000014">
    <property type="protein sequence ID" value="GAA5027796.1"/>
    <property type="molecule type" value="Genomic_DNA"/>
</dbReference>
<name>A0ABP9JEW4_9MICO</name>
<keyword evidence="2" id="KW-1185">Reference proteome</keyword>
<sequence length="264" mass="27495">MLLAALALMGAWGASRATLGIDFGDSAHAVELAVRTARGDVPFRDELNMQVLGSWPAVPVVWVWLHAIGIDGIVLASRLSFVAVVALVVGVCRRAVARYVGRGTAAAALVAAVITTACNQQVLSYNTTPGLLDLLARVPRRLRSAVGRGAGPCSPGSPRCSVPSATRSPRRPCACSSPWWPCCSGARLGAPSPSPVPTRPLDRRCPSASMSSGGGFLVLRHLGPGDEMPSSVESGPDMLREQHLAVRSATGGMPARSRALHPVN</sequence>
<comment type="caution">
    <text evidence="1">The sequence shown here is derived from an EMBL/GenBank/DDBJ whole genome shotgun (WGS) entry which is preliminary data.</text>
</comment>
<dbReference type="RefSeq" id="WP_345507590.1">
    <property type="nucleotide sequence ID" value="NZ_BAABIW010000014.1"/>
</dbReference>
<protein>
    <recommendedName>
        <fullName evidence="3">Glycosyltransferase RgtA/B/C/D-like domain-containing protein</fullName>
    </recommendedName>
</protein>
<organism evidence="1 2">
    <name type="scientific">Terrabacter aeriphilus</name>
    <dbReference type="NCBI Taxonomy" id="515662"/>
    <lineage>
        <taxon>Bacteria</taxon>
        <taxon>Bacillati</taxon>
        <taxon>Actinomycetota</taxon>
        <taxon>Actinomycetes</taxon>
        <taxon>Micrococcales</taxon>
        <taxon>Intrasporangiaceae</taxon>
        <taxon>Terrabacter</taxon>
    </lineage>
</organism>
<dbReference type="Proteomes" id="UP001500427">
    <property type="component" value="Unassembled WGS sequence"/>
</dbReference>
<gene>
    <name evidence="1" type="ORF">GCM10023258_22840</name>
</gene>
<evidence type="ECO:0008006" key="3">
    <source>
        <dbReference type="Google" id="ProtNLM"/>
    </source>
</evidence>